<dbReference type="RefSeq" id="WP_186744705.1">
    <property type="nucleotide sequence ID" value="NZ_CP060394.1"/>
</dbReference>
<feature type="region of interest" description="Disordered" evidence="1">
    <location>
        <begin position="95"/>
        <end position="156"/>
    </location>
</feature>
<accession>A0A7G8BLC8</accession>
<reference evidence="2 3" key="1">
    <citation type="submission" date="2020-08" db="EMBL/GenBank/DDBJ databases">
        <title>Edaphobacter telluris sp. nov. and Acidobacterium dinghuensis sp. nov., two acidobacteria isolated from forest soil.</title>
        <authorList>
            <person name="Fu J."/>
            <person name="Qiu L."/>
        </authorList>
    </citation>
    <scope>NUCLEOTIDE SEQUENCE [LARGE SCALE GENOMIC DNA]</scope>
    <source>
        <strain evidence="2">4Y35</strain>
    </source>
</reference>
<name>A0A7G8BLC8_9BACT</name>
<dbReference type="EMBL" id="CP060394">
    <property type="protein sequence ID" value="QNI33348.1"/>
    <property type="molecule type" value="Genomic_DNA"/>
</dbReference>
<keyword evidence="3" id="KW-1185">Reference proteome</keyword>
<proteinExistence type="predicted"/>
<gene>
    <name evidence="2" type="ORF">H7849_05140</name>
</gene>
<organism evidence="2 3">
    <name type="scientific">Alloacidobacterium dinghuense</name>
    <dbReference type="NCBI Taxonomy" id="2763107"/>
    <lineage>
        <taxon>Bacteria</taxon>
        <taxon>Pseudomonadati</taxon>
        <taxon>Acidobacteriota</taxon>
        <taxon>Terriglobia</taxon>
        <taxon>Terriglobales</taxon>
        <taxon>Acidobacteriaceae</taxon>
        <taxon>Alloacidobacterium</taxon>
    </lineage>
</organism>
<evidence type="ECO:0000256" key="1">
    <source>
        <dbReference type="SAM" id="MobiDB-lite"/>
    </source>
</evidence>
<protein>
    <submittedName>
        <fullName evidence="2">Uncharacterized protein</fullName>
    </submittedName>
</protein>
<dbReference type="KEGG" id="adin:H7849_05140"/>
<evidence type="ECO:0000313" key="3">
    <source>
        <dbReference type="Proteomes" id="UP000515312"/>
    </source>
</evidence>
<sequence>MDSLPLPTLLSHALVAFTIEFDNESEHQLPHSTTNHGLTPGPFPKPWLVSMVMWCNCMQYVSEEGVTVAEMEQLARTPTNLDGMRRWGYIHLAPHPDDKRAKPPQSAWLITPPPKNRRSFADSKPTPKAGEPQFRAPKHSRTIPVVLHRGGYPDGS</sequence>
<evidence type="ECO:0000313" key="2">
    <source>
        <dbReference type="EMBL" id="QNI33348.1"/>
    </source>
</evidence>
<dbReference type="AlphaFoldDB" id="A0A7G8BLC8"/>
<dbReference type="Proteomes" id="UP000515312">
    <property type="component" value="Chromosome"/>
</dbReference>